<sequence>MTGWQKWQQGKPRHDPRCHSKLSHVLAALDSSPHVDGVFLHLSDVLALPLEIRKHPDHHERTPATIFGSIAIEIEPVDLGKWLLPHYPSVSIGDPVILRIMQEARKHNGNPSAWHQIVAKSGPTYQAFDFTAAFHSLDLRINSDDDTAIGTTLVDFGPYDLAKCRTENLDLLSVCFADDMSHNARYFERGNAWHPNLYDELRSRGRGVVYSRLLHSSGSDGK</sequence>
<dbReference type="HOGENOM" id="CLU_1245586_0_0_1"/>
<dbReference type="AlphaFoldDB" id="K2RC16"/>
<dbReference type="VEuPathDB" id="FungiDB:MPH_10804"/>
<dbReference type="InParanoid" id="K2RC16"/>
<reference evidence="1 2" key="1">
    <citation type="journal article" date="2012" name="BMC Genomics">
        <title>Tools to kill: Genome of one of the most destructive plant pathogenic fungi Macrophomina phaseolina.</title>
        <authorList>
            <person name="Islam M.S."/>
            <person name="Haque M.S."/>
            <person name="Islam M.M."/>
            <person name="Emdad E.M."/>
            <person name="Halim A."/>
            <person name="Hossen Q.M.M."/>
            <person name="Hossain M.Z."/>
            <person name="Ahmed B."/>
            <person name="Rahim S."/>
            <person name="Rahman M.S."/>
            <person name="Alam M.M."/>
            <person name="Hou S."/>
            <person name="Wan X."/>
            <person name="Saito J.A."/>
            <person name="Alam M."/>
        </authorList>
    </citation>
    <scope>NUCLEOTIDE SEQUENCE [LARGE SCALE GENOMIC DNA]</scope>
    <source>
        <strain evidence="1 2">MS6</strain>
    </source>
</reference>
<comment type="caution">
    <text evidence="1">The sequence shown here is derived from an EMBL/GenBank/DDBJ whole genome shotgun (WGS) entry which is preliminary data.</text>
</comment>
<name>K2RC16_MACPH</name>
<protein>
    <submittedName>
        <fullName evidence="1">Uncharacterized protein</fullName>
    </submittedName>
</protein>
<proteinExistence type="predicted"/>
<evidence type="ECO:0000313" key="1">
    <source>
        <dbReference type="EMBL" id="EKG12093.1"/>
    </source>
</evidence>
<organism evidence="1 2">
    <name type="scientific">Macrophomina phaseolina (strain MS6)</name>
    <name type="common">Charcoal rot fungus</name>
    <dbReference type="NCBI Taxonomy" id="1126212"/>
    <lineage>
        <taxon>Eukaryota</taxon>
        <taxon>Fungi</taxon>
        <taxon>Dikarya</taxon>
        <taxon>Ascomycota</taxon>
        <taxon>Pezizomycotina</taxon>
        <taxon>Dothideomycetes</taxon>
        <taxon>Dothideomycetes incertae sedis</taxon>
        <taxon>Botryosphaeriales</taxon>
        <taxon>Botryosphaeriaceae</taxon>
        <taxon>Macrophomina</taxon>
    </lineage>
</organism>
<accession>K2RC16</accession>
<dbReference type="Proteomes" id="UP000007129">
    <property type="component" value="Unassembled WGS sequence"/>
</dbReference>
<dbReference type="OrthoDB" id="3955195at2759"/>
<gene>
    <name evidence="1" type="ORF">MPH_10804</name>
</gene>
<evidence type="ECO:0000313" key="2">
    <source>
        <dbReference type="Proteomes" id="UP000007129"/>
    </source>
</evidence>
<dbReference type="EMBL" id="AHHD01000459">
    <property type="protein sequence ID" value="EKG12093.1"/>
    <property type="molecule type" value="Genomic_DNA"/>
</dbReference>